<feature type="signal peptide" evidence="1">
    <location>
        <begin position="1"/>
        <end position="24"/>
    </location>
</feature>
<dbReference type="Gene3D" id="1.10.530.10">
    <property type="match status" value="1"/>
</dbReference>
<keyword evidence="4" id="KW-1185">Reference proteome</keyword>
<feature type="domain" description="Transglycosylase SLT" evidence="2">
    <location>
        <begin position="15"/>
        <end position="196"/>
    </location>
</feature>
<keyword evidence="1" id="KW-0732">Signal</keyword>
<dbReference type="Proteomes" id="UP001615550">
    <property type="component" value="Unassembled WGS sequence"/>
</dbReference>
<dbReference type="EMBL" id="JBGORX010000001">
    <property type="protein sequence ID" value="MFJ1267784.1"/>
    <property type="molecule type" value="Genomic_DNA"/>
</dbReference>
<protein>
    <submittedName>
        <fullName evidence="3">Transglycosylase SLT domain-containing protein</fullName>
    </submittedName>
</protein>
<proteinExistence type="predicted"/>
<evidence type="ECO:0000313" key="4">
    <source>
        <dbReference type="Proteomes" id="UP001615550"/>
    </source>
</evidence>
<dbReference type="InterPro" id="IPR045795">
    <property type="entry name" value="SLT_4"/>
</dbReference>
<name>A0ABW8D500_9GAMM</name>
<dbReference type="CDD" id="cd00442">
    <property type="entry name" value="Lyz-like"/>
    <property type="match status" value="1"/>
</dbReference>
<evidence type="ECO:0000256" key="1">
    <source>
        <dbReference type="SAM" id="SignalP"/>
    </source>
</evidence>
<dbReference type="Pfam" id="PF19489">
    <property type="entry name" value="SLT_4"/>
    <property type="match status" value="1"/>
</dbReference>
<evidence type="ECO:0000259" key="2">
    <source>
        <dbReference type="Pfam" id="PF19489"/>
    </source>
</evidence>
<dbReference type="InterPro" id="IPR023346">
    <property type="entry name" value="Lysozyme-like_dom_sf"/>
</dbReference>
<comment type="caution">
    <text evidence="3">The sequence shown here is derived from an EMBL/GenBank/DDBJ whole genome shotgun (WGS) entry which is preliminary data.</text>
</comment>
<organism evidence="3 4">
    <name type="scientific">Legionella lytica</name>
    <dbReference type="NCBI Taxonomy" id="96232"/>
    <lineage>
        <taxon>Bacteria</taxon>
        <taxon>Pseudomonadati</taxon>
        <taxon>Pseudomonadota</taxon>
        <taxon>Gammaproteobacteria</taxon>
        <taxon>Legionellales</taxon>
        <taxon>Legionellaceae</taxon>
        <taxon>Legionella</taxon>
    </lineage>
</organism>
<sequence>METLFQFKKLNLILLPLFVSVLTACVSRPPSDLNNVCNIFREYPRWYTHAKDVESRWKVPVPVQMAIIHQESKFDAHAKPPRRKLLGFIPWKRPTTATGYAQALHGTWNEYKQNNGGLLSSRHNFSDGVDFIGWYANQANRRAGVNRADAYNLYLAYHEGVGGYMRKSYLRKAWLMPVARKVNARSQLYAMQLNSCRGSLERHSWF</sequence>
<dbReference type="RefSeq" id="WP_400186585.1">
    <property type="nucleotide sequence ID" value="NZ_JBGORX010000001.1"/>
</dbReference>
<reference evidence="3 4" key="1">
    <citation type="submission" date="2024-08" db="EMBL/GenBank/DDBJ databases">
        <title>Draft Genome Sequence of Legionella lytica strain DSB2004, Isolated From a Fire Sprinkler System.</title>
        <authorList>
            <person name="Everhart A.D."/>
            <person name="Kidane D.T."/>
            <person name="Farone A.L."/>
            <person name="Farone M.B."/>
        </authorList>
    </citation>
    <scope>NUCLEOTIDE SEQUENCE [LARGE SCALE GENOMIC DNA]</scope>
    <source>
        <strain evidence="3 4">DSB2004</strain>
    </source>
</reference>
<accession>A0ABW8D500</accession>
<evidence type="ECO:0000313" key="3">
    <source>
        <dbReference type="EMBL" id="MFJ1267784.1"/>
    </source>
</evidence>
<feature type="chain" id="PRO_5046638196" evidence="1">
    <location>
        <begin position="25"/>
        <end position="206"/>
    </location>
</feature>
<dbReference type="SUPFAM" id="SSF53955">
    <property type="entry name" value="Lysozyme-like"/>
    <property type="match status" value="1"/>
</dbReference>
<gene>
    <name evidence="3" type="ORF">ACD661_04315</name>
</gene>